<feature type="compositionally biased region" description="Polar residues" evidence="1">
    <location>
        <begin position="239"/>
        <end position="261"/>
    </location>
</feature>
<feature type="compositionally biased region" description="Basic and acidic residues" evidence="1">
    <location>
        <begin position="75"/>
        <end position="85"/>
    </location>
</feature>
<sequence>MLSETRSHAPLHPPNLLNPGRPERAPSSARHRLPLSPNDLPVQSLDETELNPDRITQNAREKSAPENLPSNSNKEPTEWGNKELAELLNKTIQPLGGEEKTTAVVSPKLPPNFTIQSPLHINEKHHLNEQTFIEQTNEPVSEPPGSGNHSNNFREEKNDDNKEPRPPMKQRKKSPRQTGDATLTPPSGHRSRRRLGRHLSLMSDTTHLLVESEALPNPRKDRLSSASQTSRTLGIPSDGKTSTSPATIHGAQSQPKTLSTTKEAEPKRGKWTPEEDETLRSIRENGHSWDEIHGALPHRTKGTIQVRYSTKLKN</sequence>
<protein>
    <submittedName>
        <fullName evidence="4">Uncharacterized protein</fullName>
    </submittedName>
</protein>
<feature type="compositionally biased region" description="Basic and acidic residues" evidence="1">
    <location>
        <begin position="262"/>
        <end position="293"/>
    </location>
</feature>
<dbReference type="AlphaFoldDB" id="A0A6A6DR46"/>
<dbReference type="InterPro" id="IPR009057">
    <property type="entry name" value="Homeodomain-like_sf"/>
</dbReference>
<evidence type="ECO:0000259" key="3">
    <source>
        <dbReference type="PROSITE" id="PS51294"/>
    </source>
</evidence>
<dbReference type="SMART" id="SM00717">
    <property type="entry name" value="SANT"/>
    <property type="match status" value="1"/>
</dbReference>
<feature type="compositionally biased region" description="Polar residues" evidence="1">
    <location>
        <begin position="129"/>
        <end position="139"/>
    </location>
</feature>
<feature type="compositionally biased region" description="Polar residues" evidence="1">
    <location>
        <begin position="176"/>
        <end position="185"/>
    </location>
</feature>
<organism evidence="4 5">
    <name type="scientific">Zopfia rhizophila CBS 207.26</name>
    <dbReference type="NCBI Taxonomy" id="1314779"/>
    <lineage>
        <taxon>Eukaryota</taxon>
        <taxon>Fungi</taxon>
        <taxon>Dikarya</taxon>
        <taxon>Ascomycota</taxon>
        <taxon>Pezizomycotina</taxon>
        <taxon>Dothideomycetes</taxon>
        <taxon>Dothideomycetes incertae sedis</taxon>
        <taxon>Zopfiaceae</taxon>
        <taxon>Zopfia</taxon>
    </lineage>
</organism>
<dbReference type="PROSITE" id="PS51294">
    <property type="entry name" value="HTH_MYB"/>
    <property type="match status" value="1"/>
</dbReference>
<keyword evidence="5" id="KW-1185">Reference proteome</keyword>
<proteinExistence type="predicted"/>
<accession>A0A6A6DR46</accession>
<dbReference type="SUPFAM" id="SSF46689">
    <property type="entry name" value="Homeodomain-like"/>
    <property type="match status" value="1"/>
</dbReference>
<dbReference type="Gene3D" id="1.10.10.60">
    <property type="entry name" value="Homeodomain-like"/>
    <property type="match status" value="1"/>
</dbReference>
<dbReference type="CDD" id="cd00167">
    <property type="entry name" value="SANT"/>
    <property type="match status" value="1"/>
</dbReference>
<evidence type="ECO:0000313" key="4">
    <source>
        <dbReference type="EMBL" id="KAF2181503.1"/>
    </source>
</evidence>
<feature type="domain" description="HTH myb-type" evidence="3">
    <location>
        <begin position="267"/>
        <end position="314"/>
    </location>
</feature>
<name>A0A6A6DR46_9PEZI</name>
<evidence type="ECO:0000259" key="2">
    <source>
        <dbReference type="PROSITE" id="PS50090"/>
    </source>
</evidence>
<dbReference type="OrthoDB" id="3625020at2759"/>
<feature type="domain" description="Myb-like" evidence="2">
    <location>
        <begin position="263"/>
        <end position="312"/>
    </location>
</feature>
<gene>
    <name evidence="4" type="ORF">K469DRAFT_691982</name>
</gene>
<dbReference type="InterPro" id="IPR001005">
    <property type="entry name" value="SANT/Myb"/>
</dbReference>
<dbReference type="Pfam" id="PF00249">
    <property type="entry name" value="Myb_DNA-binding"/>
    <property type="match status" value="1"/>
</dbReference>
<evidence type="ECO:0000313" key="5">
    <source>
        <dbReference type="Proteomes" id="UP000800200"/>
    </source>
</evidence>
<dbReference type="PROSITE" id="PS50090">
    <property type="entry name" value="MYB_LIKE"/>
    <property type="match status" value="1"/>
</dbReference>
<reference evidence="4" key="1">
    <citation type="journal article" date="2020" name="Stud. Mycol.">
        <title>101 Dothideomycetes genomes: a test case for predicting lifestyles and emergence of pathogens.</title>
        <authorList>
            <person name="Haridas S."/>
            <person name="Albert R."/>
            <person name="Binder M."/>
            <person name="Bloem J."/>
            <person name="Labutti K."/>
            <person name="Salamov A."/>
            <person name="Andreopoulos B."/>
            <person name="Baker S."/>
            <person name="Barry K."/>
            <person name="Bills G."/>
            <person name="Bluhm B."/>
            <person name="Cannon C."/>
            <person name="Castanera R."/>
            <person name="Culley D."/>
            <person name="Daum C."/>
            <person name="Ezra D."/>
            <person name="Gonzalez J."/>
            <person name="Henrissat B."/>
            <person name="Kuo A."/>
            <person name="Liang C."/>
            <person name="Lipzen A."/>
            <person name="Lutzoni F."/>
            <person name="Magnuson J."/>
            <person name="Mondo S."/>
            <person name="Nolan M."/>
            <person name="Ohm R."/>
            <person name="Pangilinan J."/>
            <person name="Park H.-J."/>
            <person name="Ramirez L."/>
            <person name="Alfaro M."/>
            <person name="Sun H."/>
            <person name="Tritt A."/>
            <person name="Yoshinaga Y."/>
            <person name="Zwiers L.-H."/>
            <person name="Turgeon B."/>
            <person name="Goodwin S."/>
            <person name="Spatafora J."/>
            <person name="Crous P."/>
            <person name="Grigoriev I."/>
        </authorList>
    </citation>
    <scope>NUCLEOTIDE SEQUENCE</scope>
    <source>
        <strain evidence="4">CBS 207.26</strain>
    </source>
</reference>
<feature type="region of interest" description="Disordered" evidence="1">
    <location>
        <begin position="1"/>
        <end position="296"/>
    </location>
</feature>
<feature type="compositionally biased region" description="Basic and acidic residues" evidence="1">
    <location>
        <begin position="152"/>
        <end position="166"/>
    </location>
</feature>
<dbReference type="Proteomes" id="UP000800200">
    <property type="component" value="Unassembled WGS sequence"/>
</dbReference>
<dbReference type="EMBL" id="ML994652">
    <property type="protein sequence ID" value="KAF2181503.1"/>
    <property type="molecule type" value="Genomic_DNA"/>
</dbReference>
<dbReference type="InterPro" id="IPR017930">
    <property type="entry name" value="Myb_dom"/>
</dbReference>
<evidence type="ECO:0000256" key="1">
    <source>
        <dbReference type="SAM" id="MobiDB-lite"/>
    </source>
</evidence>